<evidence type="ECO:0000313" key="4">
    <source>
        <dbReference type="Proteomes" id="UP000717515"/>
    </source>
</evidence>
<feature type="compositionally biased region" description="Polar residues" evidence="1">
    <location>
        <begin position="640"/>
        <end position="657"/>
    </location>
</feature>
<organism evidence="3 4">
    <name type="scientific">Mortierella alpina</name>
    <name type="common">Oleaginous fungus</name>
    <name type="synonym">Mortierella renispora</name>
    <dbReference type="NCBI Taxonomy" id="64518"/>
    <lineage>
        <taxon>Eukaryota</taxon>
        <taxon>Fungi</taxon>
        <taxon>Fungi incertae sedis</taxon>
        <taxon>Mucoromycota</taxon>
        <taxon>Mortierellomycotina</taxon>
        <taxon>Mortierellomycetes</taxon>
        <taxon>Mortierellales</taxon>
        <taxon>Mortierellaceae</taxon>
        <taxon>Mortierella</taxon>
    </lineage>
</organism>
<feature type="region of interest" description="Disordered" evidence="1">
    <location>
        <begin position="422"/>
        <end position="484"/>
    </location>
</feature>
<keyword evidence="2" id="KW-0472">Membrane</keyword>
<dbReference type="EMBL" id="JAIFTL010000021">
    <property type="protein sequence ID" value="KAG9326361.1"/>
    <property type="molecule type" value="Genomic_DNA"/>
</dbReference>
<proteinExistence type="predicted"/>
<evidence type="ECO:0000313" key="3">
    <source>
        <dbReference type="EMBL" id="KAG9326361.1"/>
    </source>
</evidence>
<evidence type="ECO:0000256" key="1">
    <source>
        <dbReference type="SAM" id="MobiDB-lite"/>
    </source>
</evidence>
<comment type="caution">
    <text evidence="3">The sequence shown here is derived from an EMBL/GenBank/DDBJ whole genome shotgun (WGS) entry which is preliminary data.</text>
</comment>
<gene>
    <name evidence="3" type="ORF">KVV02_003712</name>
</gene>
<feature type="compositionally biased region" description="Low complexity" evidence="1">
    <location>
        <begin position="440"/>
        <end position="449"/>
    </location>
</feature>
<feature type="compositionally biased region" description="Polar residues" evidence="1">
    <location>
        <begin position="616"/>
        <end position="626"/>
    </location>
</feature>
<dbReference type="Proteomes" id="UP000717515">
    <property type="component" value="Unassembled WGS sequence"/>
</dbReference>
<name>A0A9P8D103_MORAP</name>
<sequence length="671" mass="70283">MASNAVAAAAAYHDDAVFVHYSTPANRLGTLYALFTPTAPSSTDPPNILLTQPQNIAFKGPNPYSPSSPSRPGPVSACMVSTSVLDPQTRQYRHDLLLTYNMPQPALQAQPITPLLFRMTPAIANGVASEHGNATWTLTDESQALGMVPGDVSRLWMASGISGMAGIGPSDPLQLEGTAVYQISGTALSTELIVAKRDVSGTGGGQPSTVIFAESVLSLIDISVNHQIVRILGSPAYDVAVVGRCLPPTGGTCLLLIKDSSVLWTAIRSPVEYDPSSCIATANGSIIMATSSAIWTRPYTTLADWTSRQPPAFRPNLPSPILACTTSGSKLFAVIEGNATTPDIYTIDLANSSWDWQKASLVMTGTSGSGTSPNVGSGISNGSKGLSTTVLAVIIAVAVVLCLVLVGLLLFWRRRRIRQKKQAMGDGQAEKPFPNLPPTAAASASAVAGGSRGYQPGFSPESSGGSMMHHPFGARTSGGVQPDKHDLTETELMAMSTTNGPPPPGSMAWAKTGGSSVSQAPVYSNINGNNGNNGSNGAYSMHPGATTSAYPPSSMGQERQPAMHMAMPGVSLPMPVNTPTHPVIFTPAAPPGDKMELSDEDEDLMKPFQPNASPPVVNNASETSSRLRGMVSPGLANAQLILQRSQTPQNENPSSIPQQQQQQQQGQYYLP</sequence>
<evidence type="ECO:0000256" key="2">
    <source>
        <dbReference type="SAM" id="Phobius"/>
    </source>
</evidence>
<feature type="region of interest" description="Disordered" evidence="1">
    <location>
        <begin position="497"/>
        <end position="529"/>
    </location>
</feature>
<reference evidence="3" key="1">
    <citation type="submission" date="2021-07" db="EMBL/GenBank/DDBJ databases">
        <title>Draft genome of Mortierella alpina, strain LL118, isolated from an aspen leaf litter sample.</title>
        <authorList>
            <person name="Yang S."/>
            <person name="Vinatzer B.A."/>
        </authorList>
    </citation>
    <scope>NUCLEOTIDE SEQUENCE</scope>
    <source>
        <strain evidence="3">LL118</strain>
    </source>
</reference>
<feature type="transmembrane region" description="Helical" evidence="2">
    <location>
        <begin position="390"/>
        <end position="412"/>
    </location>
</feature>
<feature type="region of interest" description="Disordered" evidence="1">
    <location>
        <begin position="604"/>
        <end position="671"/>
    </location>
</feature>
<feature type="compositionally biased region" description="Polar residues" evidence="1">
    <location>
        <begin position="513"/>
        <end position="522"/>
    </location>
</feature>
<protein>
    <submittedName>
        <fullName evidence="3">Uncharacterized protein</fullName>
    </submittedName>
</protein>
<feature type="compositionally biased region" description="Low complexity" evidence="1">
    <location>
        <begin position="658"/>
        <end position="671"/>
    </location>
</feature>
<accession>A0A9P8D103</accession>
<keyword evidence="2" id="KW-0812">Transmembrane</keyword>
<keyword evidence="2" id="KW-1133">Transmembrane helix</keyword>
<dbReference type="AlphaFoldDB" id="A0A9P8D103"/>